<feature type="transmembrane region" description="Helical" evidence="1">
    <location>
        <begin position="40"/>
        <end position="61"/>
    </location>
</feature>
<evidence type="ECO:0000313" key="2">
    <source>
        <dbReference type="EMBL" id="SDH03880.1"/>
    </source>
</evidence>
<name>A0A1G7Z6Y8_9PROT</name>
<feature type="transmembrane region" description="Helical" evidence="1">
    <location>
        <begin position="217"/>
        <end position="238"/>
    </location>
</feature>
<keyword evidence="1" id="KW-1133">Transmembrane helix</keyword>
<dbReference type="RefSeq" id="WP_092617518.1">
    <property type="nucleotide sequence ID" value="NZ_FNCV01000004.1"/>
</dbReference>
<feature type="transmembrane region" description="Helical" evidence="1">
    <location>
        <begin position="6"/>
        <end position="28"/>
    </location>
</feature>
<dbReference type="Proteomes" id="UP000217076">
    <property type="component" value="Unassembled WGS sequence"/>
</dbReference>
<keyword evidence="3" id="KW-1185">Reference proteome</keyword>
<dbReference type="OrthoDB" id="5766358at2"/>
<keyword evidence="1" id="KW-0812">Transmembrane</keyword>
<feature type="transmembrane region" description="Helical" evidence="1">
    <location>
        <begin position="188"/>
        <end position="205"/>
    </location>
</feature>
<gene>
    <name evidence="2" type="ORF">SAMN05421742_1047</name>
</gene>
<organism evidence="2 3">
    <name type="scientific">Roseospirillum parvum</name>
    <dbReference type="NCBI Taxonomy" id="83401"/>
    <lineage>
        <taxon>Bacteria</taxon>
        <taxon>Pseudomonadati</taxon>
        <taxon>Pseudomonadota</taxon>
        <taxon>Alphaproteobacteria</taxon>
        <taxon>Rhodospirillales</taxon>
        <taxon>Rhodospirillaceae</taxon>
        <taxon>Roseospirillum</taxon>
    </lineage>
</organism>
<feature type="transmembrane region" description="Helical" evidence="1">
    <location>
        <begin position="108"/>
        <end position="135"/>
    </location>
</feature>
<feature type="transmembrane region" description="Helical" evidence="1">
    <location>
        <begin position="155"/>
        <end position="176"/>
    </location>
</feature>
<proteinExistence type="predicted"/>
<protein>
    <submittedName>
        <fullName evidence="2">Zinc transporter, ZIP family</fullName>
    </submittedName>
</protein>
<feature type="transmembrane region" description="Helical" evidence="1">
    <location>
        <begin position="67"/>
        <end position="87"/>
    </location>
</feature>
<evidence type="ECO:0000256" key="1">
    <source>
        <dbReference type="SAM" id="Phobius"/>
    </source>
</evidence>
<dbReference type="STRING" id="83401.SAMN05421742_1047"/>
<keyword evidence="1" id="KW-0472">Membrane</keyword>
<dbReference type="AlphaFoldDB" id="A0A1G7Z6Y8"/>
<dbReference type="EMBL" id="FNCV01000004">
    <property type="protein sequence ID" value="SDH03880.1"/>
    <property type="molecule type" value="Genomic_DNA"/>
</dbReference>
<accession>A0A1G7Z6Y8</accession>
<reference evidence="3" key="1">
    <citation type="submission" date="2016-10" db="EMBL/GenBank/DDBJ databases">
        <authorList>
            <person name="Varghese N."/>
            <person name="Submissions S."/>
        </authorList>
    </citation>
    <scope>NUCLEOTIDE SEQUENCE [LARGE SCALE GENOMIC DNA]</scope>
    <source>
        <strain evidence="3">930I</strain>
    </source>
</reference>
<evidence type="ECO:0000313" key="3">
    <source>
        <dbReference type="Proteomes" id="UP000217076"/>
    </source>
</evidence>
<sequence length="239" mass="24087">MPDGPLTAALYAALAGLPIIIGGGLARLEGLLPGWLDMELRHTVNALVGGILLAAVALVLVPRGIEVLSPLAVSLCLAGGGVLFLWIDKALSESGAKVSQLLAMLLDYLPEAIALGAMLASGAPAALLLALLIGLQNLPEGFNALREMCGGRHGLPFGKALLLMTGCALLGPLAALGGHALLADQPQVLGGVMLTAAGGILYLTFQDIAPQVPLRSAWAPPLGAVGGFLIGVLGHMLVG</sequence>